<dbReference type="EMBL" id="JBCEZU010000156">
    <property type="protein sequence ID" value="KAK9524163.1"/>
    <property type="molecule type" value="Genomic_DNA"/>
</dbReference>
<dbReference type="AlphaFoldDB" id="A0AAW1EPK4"/>
<keyword evidence="2" id="KW-1185">Reference proteome</keyword>
<sequence length="80" mass="8701">MRNASFIQAEYVPVSSAAPWPNRINLRSSDTGVQASFCSGDTDVSRRERTDERLCVLAAGWLHGLQRESRGGCAETAAES</sequence>
<evidence type="ECO:0000313" key="1">
    <source>
        <dbReference type="EMBL" id="KAK9524163.1"/>
    </source>
</evidence>
<evidence type="ECO:0000313" key="2">
    <source>
        <dbReference type="Proteomes" id="UP001488805"/>
    </source>
</evidence>
<accession>A0AAW1EPK4</accession>
<comment type="caution">
    <text evidence="1">The sequence shown here is derived from an EMBL/GenBank/DDBJ whole genome shotgun (WGS) entry which is preliminary data.</text>
</comment>
<gene>
    <name evidence="1" type="ORF">VZT92_018024</name>
</gene>
<protein>
    <submittedName>
        <fullName evidence="1">Uncharacterized protein</fullName>
    </submittedName>
</protein>
<organism evidence="1 2">
    <name type="scientific">Zoarces viviparus</name>
    <name type="common">Viviparous eelpout</name>
    <name type="synonym">Blennius viviparus</name>
    <dbReference type="NCBI Taxonomy" id="48416"/>
    <lineage>
        <taxon>Eukaryota</taxon>
        <taxon>Metazoa</taxon>
        <taxon>Chordata</taxon>
        <taxon>Craniata</taxon>
        <taxon>Vertebrata</taxon>
        <taxon>Euteleostomi</taxon>
        <taxon>Actinopterygii</taxon>
        <taxon>Neopterygii</taxon>
        <taxon>Teleostei</taxon>
        <taxon>Neoteleostei</taxon>
        <taxon>Acanthomorphata</taxon>
        <taxon>Eupercaria</taxon>
        <taxon>Perciformes</taxon>
        <taxon>Cottioidei</taxon>
        <taxon>Zoarcales</taxon>
        <taxon>Zoarcidae</taxon>
        <taxon>Zoarcinae</taxon>
        <taxon>Zoarces</taxon>
    </lineage>
</organism>
<name>A0AAW1EPK4_ZOAVI</name>
<dbReference type="Proteomes" id="UP001488805">
    <property type="component" value="Unassembled WGS sequence"/>
</dbReference>
<proteinExistence type="predicted"/>
<reference evidence="1 2" key="1">
    <citation type="journal article" date="2024" name="Genome Biol. Evol.">
        <title>Chromosome-level genome assembly of the viviparous eelpout Zoarces viviparus.</title>
        <authorList>
            <person name="Fuhrmann N."/>
            <person name="Brasseur M.V."/>
            <person name="Bakowski C.E."/>
            <person name="Podsiadlowski L."/>
            <person name="Prost S."/>
            <person name="Krehenwinkel H."/>
            <person name="Mayer C."/>
        </authorList>
    </citation>
    <scope>NUCLEOTIDE SEQUENCE [LARGE SCALE GENOMIC DNA]</scope>
    <source>
        <strain evidence="1">NO-MEL_2022_Ind0_liver</strain>
    </source>
</reference>